<gene>
    <name evidence="1" type="ORF">BALG_02876</name>
</gene>
<dbReference type="AlphaFoldDB" id="A0A0E1WXN8"/>
<reference evidence="1" key="1">
    <citation type="submission" date="2009-01" db="EMBL/GenBank/DDBJ databases">
        <title>The Genome Sequence of Brucella pinnipedialis M292/94/1.</title>
        <authorList>
            <consortium name="The Broad Institute Genome Sequencing Platform"/>
            <person name="Ward D."/>
            <person name="Young S.K."/>
            <person name="Kodira C.D."/>
            <person name="Zeng Q."/>
            <person name="Koehrsen M."/>
            <person name="Alvarado L."/>
            <person name="Berlin A."/>
            <person name="Borenstein D."/>
            <person name="Chen Z."/>
            <person name="Engels R."/>
            <person name="Freedman E."/>
            <person name="Gellesch M."/>
            <person name="Goldberg J."/>
            <person name="Griggs A."/>
            <person name="Gujja S."/>
            <person name="Heiman D."/>
            <person name="Hepburn T."/>
            <person name="Howarth C."/>
            <person name="Jen D."/>
            <person name="Larson L."/>
            <person name="Lewis B."/>
            <person name="Mehta T."/>
            <person name="Park D."/>
            <person name="Pearson M."/>
            <person name="Roberts A."/>
            <person name="Saif S."/>
            <person name="Shea T."/>
            <person name="Shenoy N."/>
            <person name="Sisk P."/>
            <person name="Stolte C."/>
            <person name="Sykes S."/>
            <person name="Walk T."/>
            <person name="White J."/>
            <person name="Yandava C."/>
            <person name="Whatmore A.M."/>
            <person name="Perrett L.L."/>
            <person name="O'Callaghan D."/>
            <person name="Nusbaum C."/>
            <person name="Galagan J."/>
            <person name="Birren B."/>
        </authorList>
    </citation>
    <scope>NUCLEOTIDE SEQUENCE [LARGE SCALE GENOMIC DNA]</scope>
    <source>
        <strain evidence="1">M292/94/1</strain>
    </source>
</reference>
<accession>A0A0E1WXN8</accession>
<proteinExistence type="predicted"/>
<sequence>EAATFTPAPECARRASASRQHKLCAAAYHAYAAQIYNPGARTHPKMESTQCAHWLWSHALSLWPLVPARRSRPQSADATAFR</sequence>
<name>A0A0E1WXN8_9HYPH</name>
<dbReference type="EMBL" id="EQ999534">
    <property type="protein sequence ID" value="EEZ29523.1"/>
    <property type="molecule type" value="Genomic_DNA"/>
</dbReference>
<evidence type="ECO:0000313" key="1">
    <source>
        <dbReference type="EMBL" id="EEZ29523.1"/>
    </source>
</evidence>
<dbReference type="HOGENOM" id="CLU_2551695_0_0_5"/>
<dbReference type="Proteomes" id="UP000004659">
    <property type="component" value="Unassembled WGS sequence"/>
</dbReference>
<organism evidence="1">
    <name type="scientific">Brucella pinnipedialis M292/94/1</name>
    <dbReference type="NCBI Taxonomy" id="520462"/>
    <lineage>
        <taxon>Bacteria</taxon>
        <taxon>Pseudomonadati</taxon>
        <taxon>Pseudomonadota</taxon>
        <taxon>Alphaproteobacteria</taxon>
        <taxon>Hyphomicrobiales</taxon>
        <taxon>Brucellaceae</taxon>
        <taxon>Brucella/Ochrobactrum group</taxon>
        <taxon>Brucella</taxon>
    </lineage>
</organism>
<protein>
    <submittedName>
        <fullName evidence="1">Uncharacterized protein</fullName>
    </submittedName>
</protein>
<feature type="non-terminal residue" evidence="1">
    <location>
        <position position="1"/>
    </location>
</feature>